<reference evidence="4" key="1">
    <citation type="journal article" date="2020" name="Stud. Mycol.">
        <title>101 Dothideomycetes genomes: a test case for predicting lifestyles and emergence of pathogens.</title>
        <authorList>
            <person name="Haridas S."/>
            <person name="Albert R."/>
            <person name="Binder M."/>
            <person name="Bloem J."/>
            <person name="Labutti K."/>
            <person name="Salamov A."/>
            <person name="Andreopoulos B."/>
            <person name="Baker S."/>
            <person name="Barry K."/>
            <person name="Bills G."/>
            <person name="Bluhm B."/>
            <person name="Cannon C."/>
            <person name="Castanera R."/>
            <person name="Culley D."/>
            <person name="Daum C."/>
            <person name="Ezra D."/>
            <person name="Gonzalez J."/>
            <person name="Henrissat B."/>
            <person name="Kuo A."/>
            <person name="Liang C."/>
            <person name="Lipzen A."/>
            <person name="Lutzoni F."/>
            <person name="Magnuson J."/>
            <person name="Mondo S."/>
            <person name="Nolan M."/>
            <person name="Ohm R."/>
            <person name="Pangilinan J."/>
            <person name="Park H.-J."/>
            <person name="Ramirez L."/>
            <person name="Alfaro M."/>
            <person name="Sun H."/>
            <person name="Tritt A."/>
            <person name="Yoshinaga Y."/>
            <person name="Zwiers L.-H."/>
            <person name="Turgeon B."/>
            <person name="Goodwin S."/>
            <person name="Spatafora J."/>
            <person name="Crous P."/>
            <person name="Grigoriev I."/>
        </authorList>
    </citation>
    <scope>NUCLEOTIDE SEQUENCE</scope>
    <source>
        <strain evidence="4">CBS 116435</strain>
    </source>
</reference>
<evidence type="ECO:0000259" key="3">
    <source>
        <dbReference type="PROSITE" id="PS51782"/>
    </source>
</evidence>
<feature type="non-terminal residue" evidence="4">
    <location>
        <position position="466"/>
    </location>
</feature>
<accession>A0A9P4PXC6</accession>
<dbReference type="GO" id="GO:0008061">
    <property type="term" value="F:chitin binding"/>
    <property type="evidence" value="ECO:0007669"/>
    <property type="project" value="UniProtKB-KW"/>
</dbReference>
<feature type="domain" description="LysM" evidence="3">
    <location>
        <begin position="237"/>
        <end position="285"/>
    </location>
</feature>
<dbReference type="CDD" id="cd00118">
    <property type="entry name" value="LysM"/>
    <property type="match status" value="2"/>
</dbReference>
<feature type="domain" description="LysM" evidence="3">
    <location>
        <begin position="325"/>
        <end position="371"/>
    </location>
</feature>
<evidence type="ECO:0000256" key="1">
    <source>
        <dbReference type="ARBA" id="ARBA00022669"/>
    </source>
</evidence>
<dbReference type="InterPro" id="IPR018392">
    <property type="entry name" value="LysM"/>
</dbReference>
<dbReference type="InterPro" id="IPR036779">
    <property type="entry name" value="LysM_dom_sf"/>
</dbReference>
<dbReference type="Gene3D" id="3.10.350.10">
    <property type="entry name" value="LysM domain"/>
    <property type="match status" value="2"/>
</dbReference>
<gene>
    <name evidence="4" type="ORF">K431DRAFT_191714</name>
</gene>
<dbReference type="EMBL" id="MU003865">
    <property type="protein sequence ID" value="KAF2716672.1"/>
    <property type="molecule type" value="Genomic_DNA"/>
</dbReference>
<dbReference type="AlphaFoldDB" id="A0A9P4PXC6"/>
<dbReference type="OrthoDB" id="2281372at2759"/>
<evidence type="ECO:0000313" key="4">
    <source>
        <dbReference type="EMBL" id="KAF2716672.1"/>
    </source>
</evidence>
<dbReference type="SUPFAM" id="SSF54106">
    <property type="entry name" value="LysM domain"/>
    <property type="match status" value="2"/>
</dbReference>
<evidence type="ECO:0000256" key="2">
    <source>
        <dbReference type="ARBA" id="ARBA00023026"/>
    </source>
</evidence>
<feature type="domain" description="LysM" evidence="3">
    <location>
        <begin position="187"/>
        <end position="232"/>
    </location>
</feature>
<keyword evidence="2" id="KW-0843">Virulence</keyword>
<feature type="non-terminal residue" evidence="4">
    <location>
        <position position="1"/>
    </location>
</feature>
<name>A0A9P4PXC6_9PEZI</name>
<dbReference type="Proteomes" id="UP000799441">
    <property type="component" value="Unassembled WGS sequence"/>
</dbReference>
<comment type="caution">
    <text evidence="4">The sequence shown here is derived from an EMBL/GenBank/DDBJ whole genome shotgun (WGS) entry which is preliminary data.</text>
</comment>
<evidence type="ECO:0000313" key="5">
    <source>
        <dbReference type="Proteomes" id="UP000799441"/>
    </source>
</evidence>
<dbReference type="SMART" id="SM00257">
    <property type="entry name" value="LysM"/>
    <property type="match status" value="2"/>
</dbReference>
<dbReference type="InterPro" id="IPR052210">
    <property type="entry name" value="LysM1-like"/>
</dbReference>
<sequence length="466" mass="49950">CAAALIGHIACHGWISRFRSGGYYDPEGLQAVCTSSCASSLQSYVSALDSNCQGLTYVHTEMAVFPISSIGSRLLYNYQSACLKDDDRFCNYVAYDHSLQLDPGAQPVLGPGTNKTLSHCDKCFVKQLQLRAGSPFDGGNELITLYNSLTSSCRVTGMPVSTTPLSSSRLSTYTSLTSSPARTCSSRKYHVHPDDTVRSIAKSQGISVGWLVIDNNLSAYGAHFSANGSLCIQNTCTLYTVRSNDTCILIARAHKVTMAQLLSWNPILDPTCSNLALSVGDTICVSKPGAAYVTPSSALPSASSSPGVAPVPTDLAEGTNRNCSLYYRVAPGDYCNLLSLKYKISLDDFIFLNPSINANCTNLFANESYCVQPLGRLDNYPGHPGYVPPSPSITSVPYASFPTATFVMPEIDVPTPSPLAPGTRGGCTIYLNGADMNASAVGTFFQSQCEIYARSYQITLGELQNW</sequence>
<dbReference type="Pfam" id="PF01476">
    <property type="entry name" value="LysM"/>
    <property type="match status" value="3"/>
</dbReference>
<dbReference type="PANTHER" id="PTHR34997">
    <property type="entry name" value="AM15"/>
    <property type="match status" value="1"/>
</dbReference>
<keyword evidence="5" id="KW-1185">Reference proteome</keyword>
<dbReference type="PROSITE" id="PS51782">
    <property type="entry name" value="LYSM"/>
    <property type="match status" value="3"/>
</dbReference>
<proteinExistence type="predicted"/>
<organism evidence="4 5">
    <name type="scientific">Polychaeton citri CBS 116435</name>
    <dbReference type="NCBI Taxonomy" id="1314669"/>
    <lineage>
        <taxon>Eukaryota</taxon>
        <taxon>Fungi</taxon>
        <taxon>Dikarya</taxon>
        <taxon>Ascomycota</taxon>
        <taxon>Pezizomycotina</taxon>
        <taxon>Dothideomycetes</taxon>
        <taxon>Dothideomycetidae</taxon>
        <taxon>Capnodiales</taxon>
        <taxon>Capnodiaceae</taxon>
        <taxon>Polychaeton</taxon>
    </lineage>
</organism>
<protein>
    <submittedName>
        <fullName evidence="4">Carbohydrate-binding module family 50 protein</fullName>
    </submittedName>
</protein>
<dbReference type="PANTHER" id="PTHR34997:SF1">
    <property type="entry name" value="PEPTIDOGLYCAN-BINDING LYSIN DOMAIN"/>
    <property type="match status" value="1"/>
</dbReference>
<keyword evidence="1" id="KW-0147">Chitin-binding</keyword>